<keyword evidence="1" id="KW-1133">Transmembrane helix</keyword>
<evidence type="ECO:0000313" key="5">
    <source>
        <dbReference type="Proteomes" id="UP001145094"/>
    </source>
</evidence>
<reference evidence="3" key="2">
    <citation type="submission" date="2022-11" db="EMBL/GenBank/DDBJ databases">
        <title>Draft genome sequence of Sellimonas catena strain 12EGH17.</title>
        <authorList>
            <person name="Hisatomi A."/>
            <person name="Ohkuma M."/>
            <person name="Sakamoto M."/>
        </authorList>
    </citation>
    <scope>NUCLEOTIDE SEQUENCE</scope>
    <source>
        <strain evidence="3">12EGH17</strain>
    </source>
</reference>
<feature type="transmembrane region" description="Helical" evidence="1">
    <location>
        <begin position="105"/>
        <end position="126"/>
    </location>
</feature>
<evidence type="ECO:0000313" key="6">
    <source>
        <dbReference type="Proteomes" id="UP001145145"/>
    </source>
</evidence>
<dbReference type="InterPro" id="IPR018551">
    <property type="entry name" value="DUF2007"/>
</dbReference>
<dbReference type="Proteomes" id="UP001145145">
    <property type="component" value="Unassembled WGS sequence"/>
</dbReference>
<dbReference type="AlphaFoldDB" id="A0A9W6CEI2"/>
<dbReference type="EMBL" id="BSCH01000012">
    <property type="protein sequence ID" value="GLG90626.1"/>
    <property type="molecule type" value="Genomic_DNA"/>
</dbReference>
<evidence type="ECO:0000256" key="1">
    <source>
        <dbReference type="SAM" id="Phobius"/>
    </source>
</evidence>
<feature type="domain" description="DUF2007" evidence="2">
    <location>
        <begin position="15"/>
        <end position="81"/>
    </location>
</feature>
<name>A0A9W6CEI2_9FIRM</name>
<evidence type="ECO:0000313" key="3">
    <source>
        <dbReference type="EMBL" id="GLG05568.1"/>
    </source>
</evidence>
<comment type="caution">
    <text evidence="4">The sequence shown here is derived from an EMBL/GenBank/DDBJ whole genome shotgun (WGS) entry which is preliminary data.</text>
</comment>
<accession>A0A9W6CEI2</accession>
<keyword evidence="6" id="KW-1185">Reference proteome</keyword>
<dbReference type="Pfam" id="PF09413">
    <property type="entry name" value="DUF2007"/>
    <property type="match status" value="1"/>
</dbReference>
<reference evidence="4" key="3">
    <citation type="submission" date="2022-11" db="EMBL/GenBank/DDBJ databases">
        <title>Draft genome sequence of Sellimonas catena strain 18CBH55.</title>
        <authorList>
            <person name="Hisatomi A."/>
            <person name="Ohkuma M."/>
            <person name="Sakamoto M."/>
        </authorList>
    </citation>
    <scope>NUCLEOTIDE SEQUENCE</scope>
    <source>
        <strain evidence="4">18CBH55</strain>
    </source>
</reference>
<evidence type="ECO:0000259" key="2">
    <source>
        <dbReference type="Pfam" id="PF09413"/>
    </source>
</evidence>
<proteinExistence type="predicted"/>
<reference evidence="4 6" key="5">
    <citation type="journal article" date="2023" name="Int. J. Syst. Evol. Microbiol.">
        <title>Sellimonas catena sp. nov., isolated from human faeces.</title>
        <authorList>
            <person name="Hisatomi A."/>
            <person name="Ohkuma M."/>
            <person name="Sakamoto M."/>
        </authorList>
    </citation>
    <scope>NUCLEOTIDE SEQUENCE</scope>
    <source>
        <strain evidence="3 6">12EGH17</strain>
        <strain evidence="4">18CBH55</strain>
    </source>
</reference>
<evidence type="ECO:0000313" key="4">
    <source>
        <dbReference type="EMBL" id="GLG90626.1"/>
    </source>
</evidence>
<reference evidence="3" key="1">
    <citation type="submission" date="2022-11" db="EMBL/GenBank/DDBJ databases">
        <title>Draft genome sequence of Sellimonas catena strain 12EGH17.</title>
        <authorList>
            <person name="Atsushi H."/>
            <person name="Moriya O."/>
            <person name="Mitsuo S."/>
        </authorList>
    </citation>
    <scope>NUCLEOTIDE SEQUENCE</scope>
    <source>
        <strain evidence="3">12EGH17</strain>
    </source>
</reference>
<dbReference type="RefSeq" id="WP_087167072.1">
    <property type="nucleotide sequence ID" value="NZ_BSBO01000031.1"/>
</dbReference>
<organism evidence="4 5">
    <name type="scientific">Sellimonas catena</name>
    <dbReference type="NCBI Taxonomy" id="2994035"/>
    <lineage>
        <taxon>Bacteria</taxon>
        <taxon>Bacillati</taxon>
        <taxon>Bacillota</taxon>
        <taxon>Clostridia</taxon>
        <taxon>Lachnospirales</taxon>
        <taxon>Lachnospiraceae</taxon>
        <taxon>Sellimonas</taxon>
    </lineage>
</organism>
<sequence>MRAVRREKVEAMSPVCIYTAGDRIEAEMLLEALQRNGIQGFREARGAGGVMDVYTGNSIFGEKIYVDGRDAEQAGVIIESILAESEIDVEPEDEISDQEVKNPRWLQVSVGILLILLTAGILVSIIL</sequence>
<dbReference type="Proteomes" id="UP001145094">
    <property type="component" value="Unassembled WGS sequence"/>
</dbReference>
<gene>
    <name evidence="3" type="ORF">Selli1_27420</name>
    <name evidence="4" type="ORF">Selli2_20530</name>
</gene>
<keyword evidence="1" id="KW-0472">Membrane</keyword>
<keyword evidence="1" id="KW-0812">Transmembrane</keyword>
<reference evidence="4" key="4">
    <citation type="submission" date="2022-11" db="EMBL/GenBank/DDBJ databases">
        <title>Draft genome sequence of Sellimonas catena strain 18CBH55.</title>
        <authorList>
            <person name="Atsushi H."/>
            <person name="Moriya O."/>
            <person name="Mitsuo S."/>
        </authorList>
    </citation>
    <scope>NUCLEOTIDE SEQUENCE</scope>
    <source>
        <strain evidence="4">18CBH55</strain>
    </source>
</reference>
<dbReference type="EMBL" id="BSBO01000031">
    <property type="protein sequence ID" value="GLG05568.1"/>
    <property type="molecule type" value="Genomic_DNA"/>
</dbReference>
<protein>
    <recommendedName>
        <fullName evidence="2">DUF2007 domain-containing protein</fullName>
    </recommendedName>
</protein>